<dbReference type="PANTHER" id="PTHR30438:SF2">
    <property type="entry name" value="MEMBRANE PROTEIN"/>
    <property type="match status" value="1"/>
</dbReference>
<dbReference type="EMBL" id="FOQO01000001">
    <property type="protein sequence ID" value="SFH82011.1"/>
    <property type="molecule type" value="Genomic_DNA"/>
</dbReference>
<proteinExistence type="predicted"/>
<dbReference type="Pfam" id="PF25917">
    <property type="entry name" value="BSH_RND"/>
    <property type="match status" value="1"/>
</dbReference>
<dbReference type="SUPFAM" id="SSF111369">
    <property type="entry name" value="HlyD-like secretion proteins"/>
    <property type="match status" value="1"/>
</dbReference>
<accession>A0A1I3D651</accession>
<dbReference type="STRING" id="1477437.SAMN05444682_101326"/>
<evidence type="ECO:0000259" key="2">
    <source>
        <dbReference type="Pfam" id="PF25917"/>
    </source>
</evidence>
<feature type="domain" description="Multidrug resistance protein MdtA-like barrel-sandwich hybrid" evidence="2">
    <location>
        <begin position="34"/>
        <end position="219"/>
    </location>
</feature>
<dbReference type="RefSeq" id="WP_090623202.1">
    <property type="nucleotide sequence ID" value="NZ_FOQO01000001.1"/>
</dbReference>
<dbReference type="Gene3D" id="1.10.287.470">
    <property type="entry name" value="Helix hairpin bin"/>
    <property type="match status" value="1"/>
</dbReference>
<dbReference type="GO" id="GO:0005886">
    <property type="term" value="C:plasma membrane"/>
    <property type="evidence" value="ECO:0007669"/>
    <property type="project" value="TreeGrafter"/>
</dbReference>
<dbReference type="InterPro" id="IPR058625">
    <property type="entry name" value="MdtA-like_BSH"/>
</dbReference>
<dbReference type="OrthoDB" id="9798190at2"/>
<sequence length="317" mass="34718">MNRNTITMMLFAATLSACSTAVEKGVEGKIKREAITVTTKVPGRVAELLVSEGDRVKRGDTLAVLDIPEVDAKIAQAQGAVRAASAQYEMAERGATANQLKQLQAKHDALKEQYEFARKSFSRVEAMFADSLISPQRYDEAMAKFQGARAQYDAVVAELAEAKSGVRIENKQMALGQQERAAGALREAEVASGERYILAPADMTIETISLHAGELATPGYSIFNGYLPQTTWFRFTLPESQVGKVQLGQQIRIVVPYLDKTIEAKVAAIKQLAKYADVSTAYPDYQLEEAVYEIKVRPVQAAEAEAFLNNATVILNY</sequence>
<keyword evidence="1" id="KW-0175">Coiled coil</keyword>
<dbReference type="PROSITE" id="PS51257">
    <property type="entry name" value="PROKAR_LIPOPROTEIN"/>
    <property type="match status" value="1"/>
</dbReference>
<dbReference type="Gene3D" id="2.40.50.100">
    <property type="match status" value="1"/>
</dbReference>
<evidence type="ECO:0000313" key="4">
    <source>
        <dbReference type="Proteomes" id="UP000198670"/>
    </source>
</evidence>
<keyword evidence="4" id="KW-1185">Reference proteome</keyword>
<name>A0A1I3D651_9SPHI</name>
<organism evidence="3 4">
    <name type="scientific">Parapedobacter indicus</name>
    <dbReference type="NCBI Taxonomy" id="1477437"/>
    <lineage>
        <taxon>Bacteria</taxon>
        <taxon>Pseudomonadati</taxon>
        <taxon>Bacteroidota</taxon>
        <taxon>Sphingobacteriia</taxon>
        <taxon>Sphingobacteriales</taxon>
        <taxon>Sphingobacteriaceae</taxon>
        <taxon>Parapedobacter</taxon>
    </lineage>
</organism>
<feature type="coiled-coil region" evidence="1">
    <location>
        <begin position="93"/>
        <end position="120"/>
    </location>
</feature>
<reference evidence="3 4" key="1">
    <citation type="submission" date="2016-10" db="EMBL/GenBank/DDBJ databases">
        <authorList>
            <person name="de Groot N.N."/>
        </authorList>
    </citation>
    <scope>NUCLEOTIDE SEQUENCE [LARGE SCALE GENOMIC DNA]</scope>
    <source>
        <strain evidence="3 4">RK1</strain>
    </source>
</reference>
<dbReference type="Proteomes" id="UP000198670">
    <property type="component" value="Unassembled WGS sequence"/>
</dbReference>
<evidence type="ECO:0000313" key="3">
    <source>
        <dbReference type="EMBL" id="SFH82011.1"/>
    </source>
</evidence>
<protein>
    <submittedName>
        <fullName evidence="3">HlyD family secretion protein</fullName>
    </submittedName>
</protein>
<gene>
    <name evidence="3" type="ORF">SAMN05444682_101326</name>
</gene>
<evidence type="ECO:0000256" key="1">
    <source>
        <dbReference type="SAM" id="Coils"/>
    </source>
</evidence>
<dbReference type="PANTHER" id="PTHR30438">
    <property type="entry name" value="36 KDA ANTIGEN-RELATED"/>
    <property type="match status" value="1"/>
</dbReference>
<dbReference type="AlphaFoldDB" id="A0A1I3D651"/>